<evidence type="ECO:0000256" key="5">
    <source>
        <dbReference type="ARBA" id="ARBA00023002"/>
    </source>
</evidence>
<dbReference type="Pfam" id="PF00743">
    <property type="entry name" value="FMO-like"/>
    <property type="match status" value="1"/>
</dbReference>
<dbReference type="InterPro" id="IPR050346">
    <property type="entry name" value="FMO-like"/>
</dbReference>
<dbReference type="PRINTS" id="PR00370">
    <property type="entry name" value="FMOXYGENASE"/>
</dbReference>
<keyword evidence="2" id="KW-0285">Flavoprotein</keyword>
<reference evidence="6" key="1">
    <citation type="submission" date="2022-06" db="EMBL/GenBank/DDBJ databases">
        <title>Gramella sediminis sp. nov., isolated from deep-sea sediment of the Indian Ocean.</title>
        <authorList>
            <person name="Yang L."/>
        </authorList>
    </citation>
    <scope>NUCLEOTIDE SEQUENCE</scope>
    <source>
        <strain evidence="6">HMD3159</strain>
    </source>
</reference>
<dbReference type="RefSeq" id="WP_252112372.1">
    <property type="nucleotide sequence ID" value="NZ_JAMSCK010000003.1"/>
</dbReference>
<dbReference type="InterPro" id="IPR000960">
    <property type="entry name" value="Flavin_mOase"/>
</dbReference>
<evidence type="ECO:0000256" key="1">
    <source>
        <dbReference type="ARBA" id="ARBA00009183"/>
    </source>
</evidence>
<dbReference type="EMBL" id="JAMSCK010000003">
    <property type="protein sequence ID" value="MCM8569373.1"/>
    <property type="molecule type" value="Genomic_DNA"/>
</dbReference>
<dbReference type="InterPro" id="IPR020946">
    <property type="entry name" value="Flavin_mOase-like"/>
</dbReference>
<evidence type="ECO:0000256" key="3">
    <source>
        <dbReference type="ARBA" id="ARBA00022827"/>
    </source>
</evidence>
<evidence type="ECO:0000256" key="4">
    <source>
        <dbReference type="ARBA" id="ARBA00022857"/>
    </source>
</evidence>
<dbReference type="Proteomes" id="UP001155077">
    <property type="component" value="Unassembled WGS sequence"/>
</dbReference>
<dbReference type="Gene3D" id="3.50.50.60">
    <property type="entry name" value="FAD/NAD(P)-binding domain"/>
    <property type="match status" value="1"/>
</dbReference>
<organism evidence="6 7">
    <name type="scientific">Gramella jeungdoensis</name>
    <dbReference type="NCBI Taxonomy" id="708091"/>
    <lineage>
        <taxon>Bacteria</taxon>
        <taxon>Pseudomonadati</taxon>
        <taxon>Bacteroidota</taxon>
        <taxon>Flavobacteriia</taxon>
        <taxon>Flavobacteriales</taxon>
        <taxon>Flavobacteriaceae</taxon>
        <taxon>Christiangramia</taxon>
    </lineage>
</organism>
<dbReference type="InterPro" id="IPR036188">
    <property type="entry name" value="FAD/NAD-bd_sf"/>
</dbReference>
<keyword evidence="7" id="KW-1185">Reference proteome</keyword>
<evidence type="ECO:0000313" key="6">
    <source>
        <dbReference type="EMBL" id="MCM8569373.1"/>
    </source>
</evidence>
<evidence type="ECO:0000256" key="2">
    <source>
        <dbReference type="ARBA" id="ARBA00022630"/>
    </source>
</evidence>
<name>A0ABT0Z0Y9_9FLAO</name>
<protein>
    <submittedName>
        <fullName evidence="6">NAD(P)-binding domain-containing protein</fullName>
    </submittedName>
</protein>
<keyword evidence="4" id="KW-0521">NADP</keyword>
<dbReference type="PIRSF" id="PIRSF000332">
    <property type="entry name" value="FMO"/>
    <property type="match status" value="1"/>
</dbReference>
<comment type="similarity">
    <text evidence="1">Belongs to the FMO family.</text>
</comment>
<dbReference type="PANTHER" id="PTHR23023">
    <property type="entry name" value="DIMETHYLANILINE MONOOXYGENASE"/>
    <property type="match status" value="1"/>
</dbReference>
<dbReference type="SUPFAM" id="SSF51905">
    <property type="entry name" value="FAD/NAD(P)-binding domain"/>
    <property type="match status" value="2"/>
</dbReference>
<proteinExistence type="inferred from homology"/>
<gene>
    <name evidence="6" type="ORF">NE848_08280</name>
</gene>
<keyword evidence="3" id="KW-0274">FAD</keyword>
<comment type="caution">
    <text evidence="6">The sequence shown here is derived from an EMBL/GenBank/DDBJ whole genome shotgun (WGS) entry which is preliminary data.</text>
</comment>
<sequence length="429" mass="49166">MKYLIIGAGPSGLAVARALRKNNIAYEQVEAESQLGGNWSHGVYENVYTDVCKDLMQFSDFPMPESYPDFISKHHMLDYLNAYANHFNLIQNIEFNTKVIWVCSIENNQWKVNFQDDSFKIYKGVIICNGHHWDMNFANIKGKFTGEFIHSKQYKRVEQLVNKRVLVIGSGNSAADIACEAARVSTNSIMSIRDSPWIFPKSFMGVPLGRNKFRRAPKIIQPLLIKLLLKLTFGKHSSYNLAPPRHRVFEKHPTISEELPYYLKHGRIKIKPPILKTKDNFVWFQDDSKMEFDIIVSATGFHLSFPFLPDELIRKDGKNLKCLGYSVYPDYKGLFFMGWPQVRGGIGSLATLFSNALVDLIKVEEALNIPSGKVLMSLKNKESTTHLYGAIDIYQWVKKHPFKRLIKAGEKLSNKEHLNPITTAYQKHD</sequence>
<accession>A0ABT0Z0Y9</accession>
<evidence type="ECO:0000313" key="7">
    <source>
        <dbReference type="Proteomes" id="UP001155077"/>
    </source>
</evidence>
<keyword evidence="5" id="KW-0560">Oxidoreductase</keyword>